<gene>
    <name evidence="1" type="ORF">IFR04_010205</name>
</gene>
<dbReference type="AlphaFoldDB" id="A0A8H7TCL6"/>
<reference evidence="1" key="1">
    <citation type="submission" date="2021-02" db="EMBL/GenBank/DDBJ databases">
        <title>Genome sequence Cadophora malorum strain M34.</title>
        <authorList>
            <person name="Stefanovic E."/>
            <person name="Vu D."/>
            <person name="Scully C."/>
            <person name="Dijksterhuis J."/>
            <person name="Roader J."/>
            <person name="Houbraken J."/>
        </authorList>
    </citation>
    <scope>NUCLEOTIDE SEQUENCE</scope>
    <source>
        <strain evidence="1">M34</strain>
    </source>
</reference>
<protein>
    <submittedName>
        <fullName evidence="1">Uncharacterized protein</fullName>
    </submittedName>
</protein>
<evidence type="ECO:0000313" key="2">
    <source>
        <dbReference type="Proteomes" id="UP000664132"/>
    </source>
</evidence>
<dbReference type="Proteomes" id="UP000664132">
    <property type="component" value="Unassembled WGS sequence"/>
</dbReference>
<comment type="caution">
    <text evidence="1">The sequence shown here is derived from an EMBL/GenBank/DDBJ whole genome shotgun (WGS) entry which is preliminary data.</text>
</comment>
<evidence type="ECO:0000313" key="1">
    <source>
        <dbReference type="EMBL" id="KAG4416687.1"/>
    </source>
</evidence>
<keyword evidence="2" id="KW-1185">Reference proteome</keyword>
<proteinExistence type="predicted"/>
<sequence>MGEMVLDRDPVEEVSAEVLLVAKETDIEVKVTDIMLGMIVVEVKGIQIESSELINELKSGIEYGKLVVDGTEPVLRLIDVKSELILELGRFETEAMLVGRLTKTKDMRVSTVGTNVAEPPYEQVGTKVVVKLDSGGLVDEIVSVDSVDPGVVETEFDVVVAKLVVSTVPTELVDTL</sequence>
<name>A0A8H7TCL6_9HELO</name>
<dbReference type="EMBL" id="JAFJYH010000178">
    <property type="protein sequence ID" value="KAG4416687.1"/>
    <property type="molecule type" value="Genomic_DNA"/>
</dbReference>
<organism evidence="1 2">
    <name type="scientific">Cadophora malorum</name>
    <dbReference type="NCBI Taxonomy" id="108018"/>
    <lineage>
        <taxon>Eukaryota</taxon>
        <taxon>Fungi</taxon>
        <taxon>Dikarya</taxon>
        <taxon>Ascomycota</taxon>
        <taxon>Pezizomycotina</taxon>
        <taxon>Leotiomycetes</taxon>
        <taxon>Helotiales</taxon>
        <taxon>Ploettnerulaceae</taxon>
        <taxon>Cadophora</taxon>
    </lineage>
</organism>
<accession>A0A8H7TCL6</accession>